<evidence type="ECO:0000313" key="3">
    <source>
        <dbReference type="Proteomes" id="UP000735302"/>
    </source>
</evidence>
<sequence length="138" mass="15868">MFVARSASVAALSLAPQSFLLSVDWFVLVVTVLLFELIVLEPCILLCCAAVSTRLWKTPDFIRESTERFKGQKGYVLFSTVSILPWLKQRYNTALNPRYDRFCYPHCSSWGVFDPHFGIIRKGKRNLLTTITNIIYTR</sequence>
<keyword evidence="1" id="KW-0812">Transmembrane</keyword>
<comment type="caution">
    <text evidence="2">The sequence shown here is derived from an EMBL/GenBank/DDBJ whole genome shotgun (WGS) entry which is preliminary data.</text>
</comment>
<gene>
    <name evidence="2" type="ORF">PoB_001230600</name>
</gene>
<protein>
    <submittedName>
        <fullName evidence="2">Uncharacterized protein</fullName>
    </submittedName>
</protein>
<keyword evidence="3" id="KW-1185">Reference proteome</keyword>
<evidence type="ECO:0000256" key="1">
    <source>
        <dbReference type="SAM" id="Phobius"/>
    </source>
</evidence>
<keyword evidence="1" id="KW-1133">Transmembrane helix</keyword>
<reference evidence="2 3" key="1">
    <citation type="journal article" date="2021" name="Elife">
        <title>Chloroplast acquisition without the gene transfer in kleptoplastic sea slugs, Plakobranchus ocellatus.</title>
        <authorList>
            <person name="Maeda T."/>
            <person name="Takahashi S."/>
            <person name="Yoshida T."/>
            <person name="Shimamura S."/>
            <person name="Takaki Y."/>
            <person name="Nagai Y."/>
            <person name="Toyoda A."/>
            <person name="Suzuki Y."/>
            <person name="Arimoto A."/>
            <person name="Ishii H."/>
            <person name="Satoh N."/>
            <person name="Nishiyama T."/>
            <person name="Hasebe M."/>
            <person name="Maruyama T."/>
            <person name="Minagawa J."/>
            <person name="Obokata J."/>
            <person name="Shigenobu S."/>
        </authorList>
    </citation>
    <scope>NUCLEOTIDE SEQUENCE [LARGE SCALE GENOMIC DNA]</scope>
</reference>
<accession>A0AAV3YR52</accession>
<proteinExistence type="predicted"/>
<dbReference type="EMBL" id="BLXT01001458">
    <property type="protein sequence ID" value="GFN85800.1"/>
    <property type="molecule type" value="Genomic_DNA"/>
</dbReference>
<dbReference type="Proteomes" id="UP000735302">
    <property type="component" value="Unassembled WGS sequence"/>
</dbReference>
<evidence type="ECO:0000313" key="2">
    <source>
        <dbReference type="EMBL" id="GFN85800.1"/>
    </source>
</evidence>
<organism evidence="2 3">
    <name type="scientific">Plakobranchus ocellatus</name>
    <dbReference type="NCBI Taxonomy" id="259542"/>
    <lineage>
        <taxon>Eukaryota</taxon>
        <taxon>Metazoa</taxon>
        <taxon>Spiralia</taxon>
        <taxon>Lophotrochozoa</taxon>
        <taxon>Mollusca</taxon>
        <taxon>Gastropoda</taxon>
        <taxon>Heterobranchia</taxon>
        <taxon>Euthyneura</taxon>
        <taxon>Panpulmonata</taxon>
        <taxon>Sacoglossa</taxon>
        <taxon>Placobranchoidea</taxon>
        <taxon>Plakobranchidae</taxon>
        <taxon>Plakobranchus</taxon>
    </lineage>
</organism>
<name>A0AAV3YR52_9GAST</name>
<feature type="transmembrane region" description="Helical" evidence="1">
    <location>
        <begin position="25"/>
        <end position="51"/>
    </location>
</feature>
<dbReference type="AlphaFoldDB" id="A0AAV3YR52"/>
<keyword evidence="1" id="KW-0472">Membrane</keyword>